<accession>A0ABD5VDP8</accession>
<proteinExistence type="predicted"/>
<dbReference type="InterPro" id="IPR055533">
    <property type="entry name" value="DUF7109"/>
</dbReference>
<organism evidence="1 2">
    <name type="scientific">Halorubellus litoreus</name>
    <dbReference type="NCBI Taxonomy" id="755308"/>
    <lineage>
        <taxon>Archaea</taxon>
        <taxon>Methanobacteriati</taxon>
        <taxon>Methanobacteriota</taxon>
        <taxon>Stenosarchaea group</taxon>
        <taxon>Halobacteria</taxon>
        <taxon>Halobacteriales</taxon>
        <taxon>Halorubellaceae</taxon>
        <taxon>Halorubellus</taxon>
    </lineage>
</organism>
<reference evidence="1 2" key="1">
    <citation type="journal article" date="2019" name="Int. J. Syst. Evol. Microbiol.">
        <title>The Global Catalogue of Microorganisms (GCM) 10K type strain sequencing project: providing services to taxonomists for standard genome sequencing and annotation.</title>
        <authorList>
            <consortium name="The Broad Institute Genomics Platform"/>
            <consortium name="The Broad Institute Genome Sequencing Center for Infectious Disease"/>
            <person name="Wu L."/>
            <person name="Ma J."/>
        </authorList>
    </citation>
    <scope>NUCLEOTIDE SEQUENCE [LARGE SCALE GENOMIC DNA]</scope>
    <source>
        <strain evidence="1 2">GX26</strain>
    </source>
</reference>
<protein>
    <submittedName>
        <fullName evidence="1">Uncharacterized protein</fullName>
    </submittedName>
</protein>
<comment type="caution">
    <text evidence="1">The sequence shown here is derived from an EMBL/GenBank/DDBJ whole genome shotgun (WGS) entry which is preliminary data.</text>
</comment>
<dbReference type="Pfam" id="PF23421">
    <property type="entry name" value="DUF7109"/>
    <property type="match status" value="1"/>
</dbReference>
<keyword evidence="2" id="KW-1185">Reference proteome</keyword>
<gene>
    <name evidence="1" type="ORF">ACFQGB_02295</name>
</gene>
<evidence type="ECO:0000313" key="1">
    <source>
        <dbReference type="EMBL" id="MFC6951684.1"/>
    </source>
</evidence>
<dbReference type="EMBL" id="JBHSXN010000001">
    <property type="protein sequence ID" value="MFC6951684.1"/>
    <property type="molecule type" value="Genomic_DNA"/>
</dbReference>
<sequence length="179" mass="19190">MTESDAADGGEEVLSADELAGVLELFGALSESEFVRAVNEAAFRAGREVDDDALADRVNAAAESFHVVRVEPDAVPLVVPALDGDEAAYVPGPRAWPEEPEHGEDLPHILDVDARDVDREALAVRVRRQLRAAVERAAARGDAERLHDVVDVTYDVEAWADVDLADTRGLADGALANIE</sequence>
<evidence type="ECO:0000313" key="2">
    <source>
        <dbReference type="Proteomes" id="UP001596395"/>
    </source>
</evidence>
<dbReference type="Proteomes" id="UP001596395">
    <property type="component" value="Unassembled WGS sequence"/>
</dbReference>
<dbReference type="AlphaFoldDB" id="A0ABD5VDP8"/>
<name>A0ABD5VDP8_9EURY</name>
<dbReference type="RefSeq" id="WP_336348703.1">
    <property type="nucleotide sequence ID" value="NZ_JAZAQL010000001.1"/>
</dbReference>